<evidence type="ECO:0000313" key="2">
    <source>
        <dbReference type="Proteomes" id="UP001152759"/>
    </source>
</evidence>
<evidence type="ECO:0000313" key="1">
    <source>
        <dbReference type="EMBL" id="CAH0389648.1"/>
    </source>
</evidence>
<proteinExistence type="predicted"/>
<dbReference type="Proteomes" id="UP001152759">
    <property type="component" value="Chromosome 5"/>
</dbReference>
<keyword evidence="2" id="KW-1185">Reference proteome</keyword>
<gene>
    <name evidence="1" type="ORF">BEMITA_LOCUS8456</name>
</gene>
<organism evidence="1 2">
    <name type="scientific">Bemisia tabaci</name>
    <name type="common">Sweetpotato whitefly</name>
    <name type="synonym">Aleurodes tabaci</name>
    <dbReference type="NCBI Taxonomy" id="7038"/>
    <lineage>
        <taxon>Eukaryota</taxon>
        <taxon>Metazoa</taxon>
        <taxon>Ecdysozoa</taxon>
        <taxon>Arthropoda</taxon>
        <taxon>Hexapoda</taxon>
        <taxon>Insecta</taxon>
        <taxon>Pterygota</taxon>
        <taxon>Neoptera</taxon>
        <taxon>Paraneoptera</taxon>
        <taxon>Hemiptera</taxon>
        <taxon>Sternorrhyncha</taxon>
        <taxon>Aleyrodoidea</taxon>
        <taxon>Aleyrodidae</taxon>
        <taxon>Aleyrodinae</taxon>
        <taxon>Bemisia</taxon>
    </lineage>
</organism>
<protein>
    <submittedName>
        <fullName evidence="1">Uncharacterized protein</fullName>
    </submittedName>
</protein>
<accession>A0A9P0F2W1</accession>
<name>A0A9P0F2W1_BEMTA</name>
<reference evidence="1" key="1">
    <citation type="submission" date="2021-12" db="EMBL/GenBank/DDBJ databases">
        <authorList>
            <person name="King R."/>
        </authorList>
    </citation>
    <scope>NUCLEOTIDE SEQUENCE</scope>
</reference>
<dbReference type="EMBL" id="OU963866">
    <property type="protein sequence ID" value="CAH0389648.1"/>
    <property type="molecule type" value="Genomic_DNA"/>
</dbReference>
<dbReference type="AlphaFoldDB" id="A0A9P0F2W1"/>
<sequence>MPGTFGGGFNLGLYTEPPHRVSVIDVGIGSVRSVSIDSPNHEAIAIYRTYRTYRDLPKHTETFSIHRIPKLPRYIVHTETYRTYRNLSNIPKLIEHTETYRTYRNLSNIPKVIEHTETYRTCRSLSNVSKLRIISKLPNIPKLTDTYRTKSDPSTLTGIIKNPTGLH</sequence>